<gene>
    <name evidence="2" type="ORF">BXZ70DRAFT_194835</name>
</gene>
<dbReference type="Proteomes" id="UP000813824">
    <property type="component" value="Unassembled WGS sequence"/>
</dbReference>
<dbReference type="EMBL" id="JAEVFJ010000017">
    <property type="protein sequence ID" value="KAH8099941.1"/>
    <property type="molecule type" value="Genomic_DNA"/>
</dbReference>
<keyword evidence="1" id="KW-1133">Transmembrane helix</keyword>
<name>A0A8K0XPH3_9AGAR</name>
<evidence type="ECO:0000313" key="3">
    <source>
        <dbReference type="Proteomes" id="UP000813824"/>
    </source>
</evidence>
<evidence type="ECO:0000256" key="1">
    <source>
        <dbReference type="SAM" id="Phobius"/>
    </source>
</evidence>
<keyword evidence="3" id="KW-1185">Reference proteome</keyword>
<dbReference type="AlphaFoldDB" id="A0A8K0XPH3"/>
<accession>A0A8K0XPH3</accession>
<organism evidence="2 3">
    <name type="scientific">Cristinia sonorae</name>
    <dbReference type="NCBI Taxonomy" id="1940300"/>
    <lineage>
        <taxon>Eukaryota</taxon>
        <taxon>Fungi</taxon>
        <taxon>Dikarya</taxon>
        <taxon>Basidiomycota</taxon>
        <taxon>Agaricomycotina</taxon>
        <taxon>Agaricomycetes</taxon>
        <taxon>Agaricomycetidae</taxon>
        <taxon>Agaricales</taxon>
        <taxon>Pleurotineae</taxon>
        <taxon>Stephanosporaceae</taxon>
        <taxon>Cristinia</taxon>
    </lineage>
</organism>
<feature type="transmembrane region" description="Helical" evidence="1">
    <location>
        <begin position="12"/>
        <end position="35"/>
    </location>
</feature>
<protein>
    <submittedName>
        <fullName evidence="2">Uncharacterized protein</fullName>
    </submittedName>
</protein>
<keyword evidence="1" id="KW-0812">Transmembrane</keyword>
<proteinExistence type="predicted"/>
<reference evidence="2" key="1">
    <citation type="journal article" date="2021" name="New Phytol.">
        <title>Evolutionary innovations through gain and loss of genes in the ectomycorrhizal Boletales.</title>
        <authorList>
            <person name="Wu G."/>
            <person name="Miyauchi S."/>
            <person name="Morin E."/>
            <person name="Kuo A."/>
            <person name="Drula E."/>
            <person name="Varga T."/>
            <person name="Kohler A."/>
            <person name="Feng B."/>
            <person name="Cao Y."/>
            <person name="Lipzen A."/>
            <person name="Daum C."/>
            <person name="Hundley H."/>
            <person name="Pangilinan J."/>
            <person name="Johnson J."/>
            <person name="Barry K."/>
            <person name="LaButti K."/>
            <person name="Ng V."/>
            <person name="Ahrendt S."/>
            <person name="Min B."/>
            <person name="Choi I.G."/>
            <person name="Park H."/>
            <person name="Plett J.M."/>
            <person name="Magnuson J."/>
            <person name="Spatafora J.W."/>
            <person name="Nagy L.G."/>
            <person name="Henrissat B."/>
            <person name="Grigoriev I.V."/>
            <person name="Yang Z.L."/>
            <person name="Xu J."/>
            <person name="Martin F.M."/>
        </authorList>
    </citation>
    <scope>NUCLEOTIDE SEQUENCE</scope>
    <source>
        <strain evidence="2">KKN 215</strain>
    </source>
</reference>
<keyword evidence="1" id="KW-0472">Membrane</keyword>
<comment type="caution">
    <text evidence="2">The sequence shown here is derived from an EMBL/GenBank/DDBJ whole genome shotgun (WGS) entry which is preliminary data.</text>
</comment>
<sequence>MDALNYTDMQFALLIPFTMIITTILVSILHFIHFLSPKAILKRADARASDVAILLKTASDAGRIPNSRIVAHLSNELNNCCYIVSDLRLHIFTELPPVTSSGGWLSRGSNPLKKIGIFRKLRSLNFAHGLFDKAIDALGDLEYDIIRELQTPTMPDVADHVLWGAPIVQSETKTYTFNDFDMKTPVDEEDLTVIDLGDLEATPRARLMNLKL</sequence>
<evidence type="ECO:0000313" key="2">
    <source>
        <dbReference type="EMBL" id="KAH8099941.1"/>
    </source>
</evidence>